<accession>A0AAN7C4C3</accession>
<name>A0AAN7C4C3_9PEZI</name>
<reference evidence="2" key="1">
    <citation type="journal article" date="2023" name="Mol. Phylogenet. Evol.">
        <title>Genome-scale phylogeny and comparative genomics of the fungal order Sordariales.</title>
        <authorList>
            <person name="Hensen N."/>
            <person name="Bonometti L."/>
            <person name="Westerberg I."/>
            <person name="Brannstrom I.O."/>
            <person name="Guillou S."/>
            <person name="Cros-Aarteil S."/>
            <person name="Calhoun S."/>
            <person name="Haridas S."/>
            <person name="Kuo A."/>
            <person name="Mondo S."/>
            <person name="Pangilinan J."/>
            <person name="Riley R."/>
            <person name="LaButti K."/>
            <person name="Andreopoulos B."/>
            <person name="Lipzen A."/>
            <person name="Chen C."/>
            <person name="Yan M."/>
            <person name="Daum C."/>
            <person name="Ng V."/>
            <person name="Clum A."/>
            <person name="Steindorff A."/>
            <person name="Ohm R.A."/>
            <person name="Martin F."/>
            <person name="Silar P."/>
            <person name="Natvig D.O."/>
            <person name="Lalanne C."/>
            <person name="Gautier V."/>
            <person name="Ament-Velasquez S.L."/>
            <person name="Kruys A."/>
            <person name="Hutchinson M.I."/>
            <person name="Powell A.J."/>
            <person name="Barry K."/>
            <person name="Miller A.N."/>
            <person name="Grigoriev I.V."/>
            <person name="Debuchy R."/>
            <person name="Gladieux P."/>
            <person name="Hiltunen Thoren M."/>
            <person name="Johannesson H."/>
        </authorList>
    </citation>
    <scope>NUCLEOTIDE SEQUENCE</scope>
    <source>
        <strain evidence="2">CBS 532.94</strain>
    </source>
</reference>
<feature type="region of interest" description="Disordered" evidence="1">
    <location>
        <begin position="1"/>
        <end position="76"/>
    </location>
</feature>
<reference evidence="2" key="2">
    <citation type="submission" date="2023-05" db="EMBL/GenBank/DDBJ databases">
        <authorList>
            <consortium name="Lawrence Berkeley National Laboratory"/>
            <person name="Steindorff A."/>
            <person name="Hensen N."/>
            <person name="Bonometti L."/>
            <person name="Westerberg I."/>
            <person name="Brannstrom I.O."/>
            <person name="Guillou S."/>
            <person name="Cros-Aarteil S."/>
            <person name="Calhoun S."/>
            <person name="Haridas S."/>
            <person name="Kuo A."/>
            <person name="Mondo S."/>
            <person name="Pangilinan J."/>
            <person name="Riley R."/>
            <person name="Labutti K."/>
            <person name="Andreopoulos B."/>
            <person name="Lipzen A."/>
            <person name="Chen C."/>
            <person name="Yanf M."/>
            <person name="Daum C."/>
            <person name="Ng V."/>
            <person name="Clum A."/>
            <person name="Ohm R."/>
            <person name="Martin F."/>
            <person name="Silar P."/>
            <person name="Natvig D."/>
            <person name="Lalanne C."/>
            <person name="Gautier V."/>
            <person name="Ament-Velasquez S.L."/>
            <person name="Kruys A."/>
            <person name="Hutchinson M.I."/>
            <person name="Powell A.J."/>
            <person name="Barry K."/>
            <person name="Miller A.N."/>
            <person name="Grigoriev I.V."/>
            <person name="Debuchy R."/>
            <person name="Gladieux P."/>
            <person name="Thoren M.H."/>
            <person name="Johannesson H."/>
        </authorList>
    </citation>
    <scope>NUCLEOTIDE SEQUENCE</scope>
    <source>
        <strain evidence="2">CBS 532.94</strain>
    </source>
</reference>
<feature type="compositionally biased region" description="Basic and acidic residues" evidence="1">
    <location>
        <begin position="342"/>
        <end position="354"/>
    </location>
</feature>
<feature type="region of interest" description="Disordered" evidence="1">
    <location>
        <begin position="323"/>
        <end position="365"/>
    </location>
</feature>
<evidence type="ECO:0000313" key="2">
    <source>
        <dbReference type="EMBL" id="KAK4235153.1"/>
    </source>
</evidence>
<proteinExistence type="predicted"/>
<feature type="region of interest" description="Disordered" evidence="1">
    <location>
        <begin position="196"/>
        <end position="219"/>
    </location>
</feature>
<dbReference type="EMBL" id="MU860293">
    <property type="protein sequence ID" value="KAK4235153.1"/>
    <property type="molecule type" value="Genomic_DNA"/>
</dbReference>
<dbReference type="Proteomes" id="UP001303760">
    <property type="component" value="Unassembled WGS sequence"/>
</dbReference>
<evidence type="ECO:0000313" key="3">
    <source>
        <dbReference type="Proteomes" id="UP001303760"/>
    </source>
</evidence>
<protein>
    <submittedName>
        <fullName evidence="2">Uncharacterized protein</fullName>
    </submittedName>
</protein>
<organism evidence="2 3">
    <name type="scientific">Achaetomium macrosporum</name>
    <dbReference type="NCBI Taxonomy" id="79813"/>
    <lineage>
        <taxon>Eukaryota</taxon>
        <taxon>Fungi</taxon>
        <taxon>Dikarya</taxon>
        <taxon>Ascomycota</taxon>
        <taxon>Pezizomycotina</taxon>
        <taxon>Sordariomycetes</taxon>
        <taxon>Sordariomycetidae</taxon>
        <taxon>Sordariales</taxon>
        <taxon>Chaetomiaceae</taxon>
        <taxon>Achaetomium</taxon>
    </lineage>
</organism>
<evidence type="ECO:0000256" key="1">
    <source>
        <dbReference type="SAM" id="MobiDB-lite"/>
    </source>
</evidence>
<dbReference type="AlphaFoldDB" id="A0AAN7C4C3"/>
<keyword evidence="3" id="KW-1185">Reference proteome</keyword>
<sequence length="365" mass="40525">MASNEPLQGAAPAGNPVAHLGADTGSSPSNAPDTAAAMNTAPRMGSVAVPAEQTADGYGIGEPRPRKRRFGDSESRKAWKIAQTRLPSRFDETNWSSNDIEIRADEPTLRLVDHHLVFDEYRAHEPSVLEAVSEEVNWYADDPDRTEASGYLMKVMADDISIQAMATTMKELCKRHNAPVFTLHFEAVPMRTYLKQREEREEDAVSDSHQGQPPAQGHFRMRDAGLLDQQRLTTTRGQGIQQEAGTLRTSAGVSADITRVELEWNDDISLGVYPNARPILRTGANTLQAGTDMTDRMGLKREPSDDIPLPGFRLSDYVQFARVHEGSSQPRLKEEGEDGEELERGAKRRDRESGLGDSRVYKKQR</sequence>
<gene>
    <name evidence="2" type="ORF">C8A03DRAFT_37026</name>
</gene>
<comment type="caution">
    <text evidence="2">The sequence shown here is derived from an EMBL/GenBank/DDBJ whole genome shotgun (WGS) entry which is preliminary data.</text>
</comment>